<organism evidence="2 3">
    <name type="scientific">Ephemerocybe angulata</name>
    <dbReference type="NCBI Taxonomy" id="980116"/>
    <lineage>
        <taxon>Eukaryota</taxon>
        <taxon>Fungi</taxon>
        <taxon>Dikarya</taxon>
        <taxon>Basidiomycota</taxon>
        <taxon>Agaricomycotina</taxon>
        <taxon>Agaricomycetes</taxon>
        <taxon>Agaricomycetidae</taxon>
        <taxon>Agaricales</taxon>
        <taxon>Agaricineae</taxon>
        <taxon>Psathyrellaceae</taxon>
        <taxon>Ephemerocybe</taxon>
    </lineage>
</organism>
<feature type="compositionally biased region" description="Polar residues" evidence="1">
    <location>
        <begin position="1"/>
        <end position="41"/>
    </location>
</feature>
<proteinExistence type="predicted"/>
<keyword evidence="3" id="KW-1185">Reference proteome</keyword>
<accession>A0A8H5CD03</accession>
<feature type="region of interest" description="Disordered" evidence="1">
    <location>
        <begin position="1"/>
        <end position="63"/>
    </location>
</feature>
<dbReference type="Proteomes" id="UP000541558">
    <property type="component" value="Unassembled WGS sequence"/>
</dbReference>
<evidence type="ECO:0000256" key="1">
    <source>
        <dbReference type="SAM" id="MobiDB-lite"/>
    </source>
</evidence>
<protein>
    <submittedName>
        <fullName evidence="2">Uncharacterized protein</fullName>
    </submittedName>
</protein>
<sequence length="95" mass="10614">MSQGPIQRKNPVNSANGFISAHQRISTLPPTAQQSTLNSPKTIRDKQDQQLRKEEYRGQQTLSGRRYLTTVAIDGELARRAQSAQQSQNKSAPHD</sequence>
<dbReference type="EMBL" id="JAACJK010000008">
    <property type="protein sequence ID" value="KAF5339455.1"/>
    <property type="molecule type" value="Genomic_DNA"/>
</dbReference>
<name>A0A8H5CD03_9AGAR</name>
<feature type="compositionally biased region" description="Basic and acidic residues" evidence="1">
    <location>
        <begin position="42"/>
        <end position="57"/>
    </location>
</feature>
<comment type="caution">
    <text evidence="2">The sequence shown here is derived from an EMBL/GenBank/DDBJ whole genome shotgun (WGS) entry which is preliminary data.</text>
</comment>
<reference evidence="2 3" key="1">
    <citation type="journal article" date="2020" name="ISME J.">
        <title>Uncovering the hidden diversity of litter-decomposition mechanisms in mushroom-forming fungi.</title>
        <authorList>
            <person name="Floudas D."/>
            <person name="Bentzer J."/>
            <person name="Ahren D."/>
            <person name="Johansson T."/>
            <person name="Persson P."/>
            <person name="Tunlid A."/>
        </authorList>
    </citation>
    <scope>NUCLEOTIDE SEQUENCE [LARGE SCALE GENOMIC DNA]</scope>
    <source>
        <strain evidence="2 3">CBS 175.51</strain>
    </source>
</reference>
<dbReference type="AlphaFoldDB" id="A0A8H5CD03"/>
<evidence type="ECO:0000313" key="3">
    <source>
        <dbReference type="Proteomes" id="UP000541558"/>
    </source>
</evidence>
<evidence type="ECO:0000313" key="2">
    <source>
        <dbReference type="EMBL" id="KAF5339455.1"/>
    </source>
</evidence>
<gene>
    <name evidence="2" type="ORF">D9611_009758</name>
</gene>